<dbReference type="PRINTS" id="PR00344">
    <property type="entry name" value="BCTRLSENSOR"/>
</dbReference>
<dbReference type="GO" id="GO:0016036">
    <property type="term" value="P:cellular response to phosphate starvation"/>
    <property type="evidence" value="ECO:0007669"/>
    <property type="project" value="TreeGrafter"/>
</dbReference>
<dbReference type="EC" id="2.7.13.3" evidence="3"/>
<dbReference type="SMART" id="SM00304">
    <property type="entry name" value="HAMP"/>
    <property type="match status" value="1"/>
</dbReference>
<dbReference type="CDD" id="cd00082">
    <property type="entry name" value="HisKA"/>
    <property type="match status" value="1"/>
</dbReference>
<comment type="caution">
    <text evidence="16">The sequence shown here is derived from an EMBL/GenBank/DDBJ whole genome shotgun (WGS) entry which is preliminary data.</text>
</comment>
<organism evidence="16 17">
    <name type="scientific">Peptoclostridium litorale DSM 5388</name>
    <dbReference type="NCBI Taxonomy" id="1121324"/>
    <lineage>
        <taxon>Bacteria</taxon>
        <taxon>Bacillati</taxon>
        <taxon>Bacillota</taxon>
        <taxon>Clostridia</taxon>
        <taxon>Peptostreptococcales</taxon>
        <taxon>Peptoclostridiaceae</taxon>
        <taxon>Peptoclostridium</taxon>
    </lineage>
</organism>
<dbReference type="GO" id="GO:0005524">
    <property type="term" value="F:ATP binding"/>
    <property type="evidence" value="ECO:0007669"/>
    <property type="project" value="UniProtKB-KW"/>
</dbReference>
<feature type="domain" description="Histidine kinase" evidence="13">
    <location>
        <begin position="211"/>
        <end position="431"/>
    </location>
</feature>
<dbReference type="GO" id="GO:0006355">
    <property type="term" value="P:regulation of DNA-templated transcription"/>
    <property type="evidence" value="ECO:0007669"/>
    <property type="project" value="InterPro"/>
</dbReference>
<dbReference type="FunFam" id="3.30.565.10:FF:000023">
    <property type="entry name" value="PAS domain-containing sensor histidine kinase"/>
    <property type="match status" value="1"/>
</dbReference>
<dbReference type="InterPro" id="IPR000014">
    <property type="entry name" value="PAS"/>
</dbReference>
<reference evidence="16 17" key="1">
    <citation type="submission" date="2014-03" db="EMBL/GenBank/DDBJ databases">
        <title>Genome sequence of Clostridium litorale W6, DSM 5388.</title>
        <authorList>
            <person name="Poehlein A."/>
            <person name="Jagirdar A."/>
            <person name="Khonsari B."/>
            <person name="Chibani C.M."/>
            <person name="Gutierrez Gutierrez D.A."/>
            <person name="Davydova E."/>
            <person name="Alghaithi H.S."/>
            <person name="Nair K.P."/>
            <person name="Dhamotharan K."/>
            <person name="Chandran L."/>
            <person name="G W."/>
            <person name="Daniel R."/>
        </authorList>
    </citation>
    <scope>NUCLEOTIDE SEQUENCE [LARGE SCALE GENOMIC DNA]</scope>
    <source>
        <strain evidence="16 17">W6</strain>
    </source>
</reference>
<dbReference type="SUPFAM" id="SSF55785">
    <property type="entry name" value="PYP-like sensor domain (PAS domain)"/>
    <property type="match status" value="1"/>
</dbReference>
<dbReference type="Pfam" id="PF00672">
    <property type="entry name" value="HAMP"/>
    <property type="match status" value="1"/>
</dbReference>
<evidence type="ECO:0000256" key="6">
    <source>
        <dbReference type="ARBA" id="ARBA00022679"/>
    </source>
</evidence>
<feature type="transmembrane region" description="Helical" evidence="12">
    <location>
        <begin position="12"/>
        <end position="30"/>
    </location>
</feature>
<dbReference type="EMBL" id="JJMM01000011">
    <property type="protein sequence ID" value="KDR95031.1"/>
    <property type="molecule type" value="Genomic_DNA"/>
</dbReference>
<dbReference type="FunFam" id="1.10.287.130:FF:000008">
    <property type="entry name" value="Two-component sensor histidine kinase"/>
    <property type="match status" value="1"/>
</dbReference>
<keyword evidence="6 16" id="KW-0808">Transferase</keyword>
<dbReference type="PROSITE" id="PS50885">
    <property type="entry name" value="HAMP"/>
    <property type="match status" value="1"/>
</dbReference>
<keyword evidence="8" id="KW-0418">Kinase</keyword>
<evidence type="ECO:0000256" key="7">
    <source>
        <dbReference type="ARBA" id="ARBA00022741"/>
    </source>
</evidence>
<dbReference type="Gene3D" id="3.30.450.20">
    <property type="entry name" value="PAS domain"/>
    <property type="match status" value="1"/>
</dbReference>
<dbReference type="Gene3D" id="3.30.565.10">
    <property type="entry name" value="Histidine kinase-like ATPase, C-terminal domain"/>
    <property type="match status" value="1"/>
</dbReference>
<keyword evidence="12" id="KW-0812">Transmembrane</keyword>
<keyword evidence="5" id="KW-0597">Phosphoprotein</keyword>
<dbReference type="OrthoDB" id="9813151at2"/>
<dbReference type="GO" id="GO:0000155">
    <property type="term" value="F:phosphorelay sensor kinase activity"/>
    <property type="evidence" value="ECO:0007669"/>
    <property type="project" value="InterPro"/>
</dbReference>
<proteinExistence type="predicted"/>
<dbReference type="RefSeq" id="WP_038265487.1">
    <property type="nucleotide sequence ID" value="NZ_JJMM01000011.1"/>
</dbReference>
<dbReference type="SMART" id="SM00388">
    <property type="entry name" value="HisKA"/>
    <property type="match status" value="1"/>
</dbReference>
<evidence type="ECO:0000256" key="4">
    <source>
        <dbReference type="ARBA" id="ARBA00022475"/>
    </source>
</evidence>
<dbReference type="PROSITE" id="PS50112">
    <property type="entry name" value="PAS"/>
    <property type="match status" value="1"/>
</dbReference>
<dbReference type="PANTHER" id="PTHR45453:SF1">
    <property type="entry name" value="PHOSPHATE REGULON SENSOR PROTEIN PHOR"/>
    <property type="match status" value="1"/>
</dbReference>
<dbReference type="Proteomes" id="UP000027946">
    <property type="component" value="Unassembled WGS sequence"/>
</dbReference>
<dbReference type="SMART" id="SM00091">
    <property type="entry name" value="PAS"/>
    <property type="match status" value="1"/>
</dbReference>
<feature type="domain" description="PAS" evidence="14">
    <location>
        <begin position="87"/>
        <end position="129"/>
    </location>
</feature>
<feature type="domain" description="HAMP" evidence="15">
    <location>
        <begin position="30"/>
        <end position="82"/>
    </location>
</feature>
<dbReference type="GO" id="GO:0005886">
    <property type="term" value="C:plasma membrane"/>
    <property type="evidence" value="ECO:0007669"/>
    <property type="project" value="UniProtKB-SubCell"/>
</dbReference>
<comment type="catalytic activity">
    <reaction evidence="1">
        <text>ATP + protein L-histidine = ADP + protein N-phospho-L-histidine.</text>
        <dbReference type="EC" id="2.7.13.3"/>
    </reaction>
</comment>
<dbReference type="InterPro" id="IPR050351">
    <property type="entry name" value="BphY/WalK/GraS-like"/>
</dbReference>
<keyword evidence="9" id="KW-0067">ATP-binding</keyword>
<keyword evidence="7" id="KW-0547">Nucleotide-binding</keyword>
<dbReference type="CDD" id="cd00130">
    <property type="entry name" value="PAS"/>
    <property type="match status" value="1"/>
</dbReference>
<dbReference type="InterPro" id="IPR035965">
    <property type="entry name" value="PAS-like_dom_sf"/>
</dbReference>
<evidence type="ECO:0000256" key="1">
    <source>
        <dbReference type="ARBA" id="ARBA00000085"/>
    </source>
</evidence>
<dbReference type="PANTHER" id="PTHR45453">
    <property type="entry name" value="PHOSPHATE REGULON SENSOR PROTEIN PHOR"/>
    <property type="match status" value="1"/>
</dbReference>
<dbReference type="SMART" id="SM00387">
    <property type="entry name" value="HATPase_c"/>
    <property type="match status" value="1"/>
</dbReference>
<name>A0A069RDB3_PEPLI</name>
<dbReference type="InterPro" id="IPR036890">
    <property type="entry name" value="HATPase_C_sf"/>
</dbReference>
<dbReference type="PROSITE" id="PS50109">
    <property type="entry name" value="HIS_KIN"/>
    <property type="match status" value="1"/>
</dbReference>
<evidence type="ECO:0000256" key="2">
    <source>
        <dbReference type="ARBA" id="ARBA00004236"/>
    </source>
</evidence>
<gene>
    <name evidence="16" type="primary">phoR</name>
    <name evidence="16" type="ORF">CLIT_11c00580</name>
</gene>
<keyword evidence="4" id="KW-1003">Cell membrane</keyword>
<evidence type="ECO:0000313" key="17">
    <source>
        <dbReference type="Proteomes" id="UP000027946"/>
    </source>
</evidence>
<dbReference type="NCBIfam" id="TIGR00229">
    <property type="entry name" value="sensory_box"/>
    <property type="match status" value="1"/>
</dbReference>
<dbReference type="InterPro" id="IPR003660">
    <property type="entry name" value="HAMP_dom"/>
</dbReference>
<dbReference type="GO" id="GO:0004721">
    <property type="term" value="F:phosphoprotein phosphatase activity"/>
    <property type="evidence" value="ECO:0007669"/>
    <property type="project" value="TreeGrafter"/>
</dbReference>
<evidence type="ECO:0000259" key="15">
    <source>
        <dbReference type="PROSITE" id="PS50885"/>
    </source>
</evidence>
<dbReference type="InterPro" id="IPR003661">
    <property type="entry name" value="HisK_dim/P_dom"/>
</dbReference>
<dbReference type="Gene3D" id="1.10.287.130">
    <property type="match status" value="1"/>
</dbReference>
<dbReference type="InterPro" id="IPR005467">
    <property type="entry name" value="His_kinase_dom"/>
</dbReference>
<dbReference type="AlphaFoldDB" id="A0A069RDB3"/>
<dbReference type="InterPro" id="IPR013767">
    <property type="entry name" value="PAS_fold"/>
</dbReference>
<dbReference type="InterPro" id="IPR003594">
    <property type="entry name" value="HATPase_dom"/>
</dbReference>
<dbReference type="SUPFAM" id="SSF158472">
    <property type="entry name" value="HAMP domain-like"/>
    <property type="match status" value="1"/>
</dbReference>
<dbReference type="Pfam" id="PF00512">
    <property type="entry name" value="HisKA"/>
    <property type="match status" value="1"/>
</dbReference>
<keyword evidence="11 12" id="KW-0472">Membrane</keyword>
<dbReference type="InterPro" id="IPR004358">
    <property type="entry name" value="Sig_transdc_His_kin-like_C"/>
</dbReference>
<dbReference type="Pfam" id="PF00989">
    <property type="entry name" value="PAS"/>
    <property type="match status" value="1"/>
</dbReference>
<dbReference type="STRING" id="1121324.CLIT_11c00580"/>
<dbReference type="SUPFAM" id="SSF47384">
    <property type="entry name" value="Homodimeric domain of signal transducing histidine kinase"/>
    <property type="match status" value="1"/>
</dbReference>
<dbReference type="CDD" id="cd06225">
    <property type="entry name" value="HAMP"/>
    <property type="match status" value="1"/>
</dbReference>
<comment type="subcellular location">
    <subcellularLocation>
        <location evidence="2">Cell membrane</location>
    </subcellularLocation>
</comment>
<evidence type="ECO:0000256" key="3">
    <source>
        <dbReference type="ARBA" id="ARBA00012438"/>
    </source>
</evidence>
<evidence type="ECO:0000256" key="10">
    <source>
        <dbReference type="ARBA" id="ARBA00023012"/>
    </source>
</evidence>
<keyword evidence="10" id="KW-0902">Two-component regulatory system</keyword>
<evidence type="ECO:0000256" key="9">
    <source>
        <dbReference type="ARBA" id="ARBA00022840"/>
    </source>
</evidence>
<dbReference type="SUPFAM" id="SSF55874">
    <property type="entry name" value="ATPase domain of HSP90 chaperone/DNA topoisomerase II/histidine kinase"/>
    <property type="match status" value="1"/>
</dbReference>
<dbReference type="CDD" id="cd00075">
    <property type="entry name" value="HATPase"/>
    <property type="match status" value="1"/>
</dbReference>
<evidence type="ECO:0000256" key="12">
    <source>
        <dbReference type="SAM" id="Phobius"/>
    </source>
</evidence>
<keyword evidence="12" id="KW-1133">Transmembrane helix</keyword>
<accession>A0A069RDB3</accession>
<evidence type="ECO:0000313" key="16">
    <source>
        <dbReference type="EMBL" id="KDR95031.1"/>
    </source>
</evidence>
<evidence type="ECO:0000256" key="11">
    <source>
        <dbReference type="ARBA" id="ARBA00023136"/>
    </source>
</evidence>
<dbReference type="eggNOG" id="COG5002">
    <property type="taxonomic scope" value="Bacteria"/>
</dbReference>
<dbReference type="InterPro" id="IPR036097">
    <property type="entry name" value="HisK_dim/P_sf"/>
</dbReference>
<sequence>MDRGFINVDDLYLIIMFLVILLSLTVRYLMVLRRHLKSIMNAADSVSKGDFSVELDSDATGELGRLAYNFNYMVKKIKNNIVELEDKNIKLKAILKSISNGIIAIDNRENVMLMNQKAQKLFSYEGDDFEQKNFEKVVKGEPFFEAIKEVMGYGERKKLVVEDENGNYYKIKSDPIKLHDEKDLTIGAIINIEDITQRKRLEKIRSDFVANVTHELKTPLTSISGFVETLKGNENIDIAVRNRFLNIIDMETDRLRNLIDDILTLSFIENNENKKGESFTMVNVWDVYKEVFDMISPFAQKKSIQISERFENKEITILSNPDYIKQLLLNLIDNAVKYTPEEGNVIVTVEEDEQHIHIKVKDSGIGIPQKDIPRIFERFYRVEKARSRRIGGTGLGLAIVKHIVLSLNGKIHVESKVNEGSEFIIDIEKPQ</sequence>
<dbReference type="Gene3D" id="6.10.340.10">
    <property type="match status" value="1"/>
</dbReference>
<keyword evidence="17" id="KW-1185">Reference proteome</keyword>
<protein>
    <recommendedName>
        <fullName evidence="3">histidine kinase</fullName>
        <ecNumber evidence="3">2.7.13.3</ecNumber>
    </recommendedName>
</protein>
<evidence type="ECO:0000259" key="13">
    <source>
        <dbReference type="PROSITE" id="PS50109"/>
    </source>
</evidence>
<evidence type="ECO:0000259" key="14">
    <source>
        <dbReference type="PROSITE" id="PS50112"/>
    </source>
</evidence>
<evidence type="ECO:0000256" key="8">
    <source>
        <dbReference type="ARBA" id="ARBA00022777"/>
    </source>
</evidence>
<evidence type="ECO:0000256" key="5">
    <source>
        <dbReference type="ARBA" id="ARBA00022553"/>
    </source>
</evidence>
<dbReference type="Pfam" id="PF02518">
    <property type="entry name" value="HATPase_c"/>
    <property type="match status" value="1"/>
</dbReference>